<name>A0A8E6EZA2_9BACT</name>
<dbReference type="SUPFAM" id="SSF51445">
    <property type="entry name" value="(Trans)glycosidases"/>
    <property type="match status" value="1"/>
</dbReference>
<reference evidence="2" key="1">
    <citation type="submission" date="2021-05" db="EMBL/GenBank/DDBJ databases">
        <title>Complete genome sequence of the cellulolytic planctomycete Telmatocola sphagniphila SP2T and characterization of the first cellulase from planctomycetes.</title>
        <authorList>
            <person name="Rakitin A.L."/>
            <person name="Beletsky A.V."/>
            <person name="Naumoff D.G."/>
            <person name="Kulichevskaya I.S."/>
            <person name="Mardanov A.V."/>
            <person name="Ravin N.V."/>
            <person name="Dedysh S.N."/>
        </authorList>
    </citation>
    <scope>NUCLEOTIDE SEQUENCE</scope>
    <source>
        <strain evidence="2">SP2T</strain>
    </source>
</reference>
<dbReference type="AlphaFoldDB" id="A0A8E6EZA2"/>
<evidence type="ECO:0000313" key="2">
    <source>
        <dbReference type="EMBL" id="QVL33236.1"/>
    </source>
</evidence>
<dbReference type="Gene3D" id="2.60.120.260">
    <property type="entry name" value="Galactose-binding domain-like"/>
    <property type="match status" value="1"/>
</dbReference>
<evidence type="ECO:0000256" key="1">
    <source>
        <dbReference type="SAM" id="MobiDB-lite"/>
    </source>
</evidence>
<feature type="region of interest" description="Disordered" evidence="1">
    <location>
        <begin position="231"/>
        <end position="261"/>
    </location>
</feature>
<gene>
    <name evidence="2" type="ORF">KIH39_04785</name>
</gene>
<evidence type="ECO:0000313" key="3">
    <source>
        <dbReference type="Proteomes" id="UP000676194"/>
    </source>
</evidence>
<sequence length="1006" mass="111899">MRCHNRGNIGYLLIAIVPFLATVSLCNVKLAFAQSSVHRNGFESKQPFWLSSENNVKYEEKSHSVTDAFAHRGTYSEQIILNCDQGKNDNNFIFYTYKTPQAPISEELTASVYIRGSKQGVQLLARAVLPRERDPQNLGEPLTVFLVGDTLKHVRSWQRLDLPRPRKLLQEQQQKLRQELKKDIDLTDAYIDRLILNLYTGPGTVEVQIDDLEISPVVAPNVAAPTLNGEKSTAMPDLPKGHVSPPGSGSTVPLVTPTRNPKGMQVRFEGGKIRIDGQPFFPRVIRYSGGGNLKELKDKGFNTLFLDGDTDQKVIDEAVGNGLWLIPRMPLLGDSKPANQLTSRQANSDLPVANTNSTEALTAALTKYSRGDGVLAYDLGPGRSSEQISLVSRTAAAIRASDPSRPRSVDVWDGARRYSTQVEMISLHRNPLLTSLELTSHRDFLMQRTLLAGEGVFTWSWVQTHVPDWQVKLLYGRDNVNDLNEGFNPTPEQIRILTYLSIACGAKGIGYWSDRFLTDVRHGKERLLMMALLNQELTMLEPVLQSIRTAPTWHDVPGKPDVKFAVLRGERGILVIPVWLGAGSQFVPAQGAVGDLTIVVPLVPTNMAIWEITPGRVQSLQLNSKEVVGGTKVVIPEFDLTTAIVFTNDQEQNGLVARWQDYSQRVTRQAAEWAVELADLEFERVKKQHADLEGVAPALDLAAGLLIQAQNRLDSARSLLTQKKDELAYQESMRVLRPLRALMRAQWETAVKRLDFASASPYAVSYQTLPQHYRLESRLGELSLGANLLRDGDFEGKSRQVFSKPNGDEVELPQGWSVQQATLDSVDLEAGLIDSKIAKVTLPPKKPEPKRDIYRPSSMSRIPEKSDPLQPDLGESCLRLMVTAKDVNTPSGKKMYAPSLLDRTFLAVHSPPVRVQPGTWVRISGWYYIAQPLRGSADGLLIYDSAGGESLGVRATDITQGWKQFRLYRRVPDSGTIWVSMVLTAMGQAFIDDLKIEPYLNTPPEK</sequence>
<proteinExistence type="predicted"/>
<dbReference type="KEGG" id="tsph:KIH39_04785"/>
<feature type="compositionally biased region" description="Basic and acidic residues" evidence="1">
    <location>
        <begin position="845"/>
        <end position="854"/>
    </location>
</feature>
<dbReference type="InterPro" id="IPR017853">
    <property type="entry name" value="GH"/>
</dbReference>
<feature type="compositionally biased region" description="Polar residues" evidence="1">
    <location>
        <begin position="247"/>
        <end position="259"/>
    </location>
</feature>
<protein>
    <submittedName>
        <fullName evidence="2">Uncharacterized protein</fullName>
    </submittedName>
</protein>
<dbReference type="RefSeq" id="WP_213498126.1">
    <property type="nucleotide sequence ID" value="NZ_CP074694.1"/>
</dbReference>
<keyword evidence="3" id="KW-1185">Reference proteome</keyword>
<organism evidence="2 3">
    <name type="scientific">Telmatocola sphagniphila</name>
    <dbReference type="NCBI Taxonomy" id="1123043"/>
    <lineage>
        <taxon>Bacteria</taxon>
        <taxon>Pseudomonadati</taxon>
        <taxon>Planctomycetota</taxon>
        <taxon>Planctomycetia</taxon>
        <taxon>Gemmatales</taxon>
        <taxon>Gemmataceae</taxon>
    </lineage>
</organism>
<dbReference type="Proteomes" id="UP000676194">
    <property type="component" value="Chromosome"/>
</dbReference>
<feature type="region of interest" description="Disordered" evidence="1">
    <location>
        <begin position="843"/>
        <end position="868"/>
    </location>
</feature>
<dbReference type="EMBL" id="CP074694">
    <property type="protein sequence ID" value="QVL33236.1"/>
    <property type="molecule type" value="Genomic_DNA"/>
</dbReference>
<accession>A0A8E6EZA2</accession>